<dbReference type="OrthoDB" id="9809196at2"/>
<protein>
    <submittedName>
        <fullName evidence="2">DUF4153 domain-containing protein</fullName>
    </submittedName>
</protein>
<feature type="transmembrane region" description="Helical" evidence="1">
    <location>
        <begin position="255"/>
        <end position="277"/>
    </location>
</feature>
<feature type="transmembrane region" description="Helical" evidence="1">
    <location>
        <begin position="109"/>
        <end position="133"/>
    </location>
</feature>
<proteinExistence type="predicted"/>
<feature type="transmembrane region" description="Helical" evidence="1">
    <location>
        <begin position="182"/>
        <end position="200"/>
    </location>
</feature>
<evidence type="ECO:0000256" key="1">
    <source>
        <dbReference type="SAM" id="Phobius"/>
    </source>
</evidence>
<dbReference type="AlphaFoldDB" id="A0A3G2L1P9"/>
<name>A0A3G2L1P9_9FLAO</name>
<dbReference type="RefSeq" id="WP_121847231.1">
    <property type="nucleotide sequence ID" value="NZ_CP032050.1"/>
</dbReference>
<dbReference type="KEGG" id="emar:D1013_01680"/>
<gene>
    <name evidence="2" type="ORF">D1013_01680</name>
</gene>
<keyword evidence="1" id="KW-0472">Membrane</keyword>
<feature type="transmembrane region" description="Helical" evidence="1">
    <location>
        <begin position="145"/>
        <end position="170"/>
    </location>
</feature>
<feature type="transmembrane region" description="Helical" evidence="1">
    <location>
        <begin position="221"/>
        <end position="243"/>
    </location>
</feature>
<reference evidence="2 3" key="1">
    <citation type="submission" date="2018-08" db="EMBL/GenBank/DDBJ databases">
        <title>The reduced genetic potential of extracellular carbohydrate catabolism in Euzebyella marina RN62, a Flavobacteriia bacterium isolated from the hadal water.</title>
        <authorList>
            <person name="Xue C."/>
        </authorList>
    </citation>
    <scope>NUCLEOTIDE SEQUENCE [LARGE SCALE GENOMIC DNA]</scope>
    <source>
        <strain evidence="2 3">RN62</strain>
    </source>
</reference>
<accession>A0A3G2L1P9</accession>
<dbReference type="Pfam" id="PF13687">
    <property type="entry name" value="DUF4153"/>
    <property type="match status" value="1"/>
</dbReference>
<dbReference type="Proteomes" id="UP000276309">
    <property type="component" value="Chromosome"/>
</dbReference>
<keyword evidence="1" id="KW-0812">Transmembrane</keyword>
<feature type="transmembrane region" description="Helical" evidence="1">
    <location>
        <begin position="79"/>
        <end position="97"/>
    </location>
</feature>
<sequence length="606" mass="70358">MQLPSIKEITDKAQNAFKRFPVTLTWAIIGSFYIMYLIDFDSGNKLEEKLDIILTLILGICWHIGSQFFIEQQRQPNKWLWLKGLIIVLLFLFYWHLPGTKDLDNNPVYSIRFFLYFIGGHLFVLFAPFIKFWNKTAFWNYLKSVGLAIVRSALFSGVLYLGLVLALLAIDALFEANIKGERYGQLFVFCLGVVNTWIYLSDFPKQVRHQREIYFERALEVFVKFILIPLVILYVVILYAYGGKILLQWQLPKGWVSYLVTALALLGFLVQVIINPIQKNAKAWTIRNFYPWFYYALLPLIVLLFVAIFRRVADYGITENRYFVLVIAFWILGMALYLLISRNNKLIVLPLSLFGLAILSSFGPWSAFYVSKTSQTNQFKKVYDQVSLNGKMATADEFDQLTSIIDYLEKRNAISELDEITGIAMKEAMQDTVHSRWKKYTYVDTRAVMDSLDITVDPDSNKSPSSYGVHYSLYQNQEQLQLHDISEFSYFSEIHFGDYLHKQLLTERFELDYQTEDHSLKLLNKKNDSSMVEFKLSDFLKDIGKNGTDLSGMPIEKRSLFLENEELKAKVIFTNLSYTVFPKDSLNIHNASAYLLIKTNENAQQD</sequence>
<feature type="transmembrane region" description="Helical" evidence="1">
    <location>
        <begin position="50"/>
        <end position="70"/>
    </location>
</feature>
<evidence type="ECO:0000313" key="2">
    <source>
        <dbReference type="EMBL" id="AYN66179.1"/>
    </source>
</evidence>
<evidence type="ECO:0000313" key="3">
    <source>
        <dbReference type="Proteomes" id="UP000276309"/>
    </source>
</evidence>
<feature type="transmembrane region" description="Helical" evidence="1">
    <location>
        <begin position="321"/>
        <end position="340"/>
    </location>
</feature>
<organism evidence="2 3">
    <name type="scientific">Euzebyella marina</name>
    <dbReference type="NCBI Taxonomy" id="1761453"/>
    <lineage>
        <taxon>Bacteria</taxon>
        <taxon>Pseudomonadati</taxon>
        <taxon>Bacteroidota</taxon>
        <taxon>Flavobacteriia</taxon>
        <taxon>Flavobacteriales</taxon>
        <taxon>Flavobacteriaceae</taxon>
        <taxon>Euzebyella</taxon>
    </lineage>
</organism>
<dbReference type="InterPro" id="IPR025291">
    <property type="entry name" value="DUF4153"/>
</dbReference>
<keyword evidence="3" id="KW-1185">Reference proteome</keyword>
<feature type="transmembrane region" description="Helical" evidence="1">
    <location>
        <begin position="20"/>
        <end position="38"/>
    </location>
</feature>
<keyword evidence="1" id="KW-1133">Transmembrane helix</keyword>
<feature type="transmembrane region" description="Helical" evidence="1">
    <location>
        <begin position="289"/>
        <end position="309"/>
    </location>
</feature>
<dbReference type="EMBL" id="CP032050">
    <property type="protein sequence ID" value="AYN66179.1"/>
    <property type="molecule type" value="Genomic_DNA"/>
</dbReference>
<feature type="transmembrane region" description="Helical" evidence="1">
    <location>
        <begin position="347"/>
        <end position="370"/>
    </location>
</feature>